<evidence type="ECO:0000256" key="1">
    <source>
        <dbReference type="SAM" id="MobiDB-lite"/>
    </source>
</evidence>
<dbReference type="EMBL" id="AMQN01011332">
    <property type="status" value="NOT_ANNOTATED_CDS"/>
    <property type="molecule type" value="Genomic_DNA"/>
</dbReference>
<protein>
    <submittedName>
        <fullName evidence="2 3">Uncharacterized protein</fullName>
    </submittedName>
</protein>
<feature type="region of interest" description="Disordered" evidence="1">
    <location>
        <begin position="34"/>
        <end position="61"/>
    </location>
</feature>
<dbReference type="HOGENOM" id="CLU_2040276_0_0_1"/>
<dbReference type="Proteomes" id="UP000014760">
    <property type="component" value="Unassembled WGS sequence"/>
</dbReference>
<sequence length="121" mass="14061">MFHNILSAAGSLPSSSSFFKTSIFQAEKPVLHRDAPDFQDNPLSRSQSLQDTSTSASSEHVVRVRRVHSLSRLDDMDRRLDVPFYQEWKAKRRKSKKYTFIKVLQTIKEKQSHHQAKYPLT</sequence>
<dbReference type="EnsemblMetazoa" id="CapteT203059">
    <property type="protein sequence ID" value="CapteP203059"/>
    <property type="gene ID" value="CapteG203059"/>
</dbReference>
<reference evidence="2 4" key="2">
    <citation type="journal article" date="2013" name="Nature">
        <title>Insights into bilaterian evolution from three spiralian genomes.</title>
        <authorList>
            <person name="Simakov O."/>
            <person name="Marletaz F."/>
            <person name="Cho S.J."/>
            <person name="Edsinger-Gonzales E."/>
            <person name="Havlak P."/>
            <person name="Hellsten U."/>
            <person name="Kuo D.H."/>
            <person name="Larsson T."/>
            <person name="Lv J."/>
            <person name="Arendt D."/>
            <person name="Savage R."/>
            <person name="Osoegawa K."/>
            <person name="de Jong P."/>
            <person name="Grimwood J."/>
            <person name="Chapman J.A."/>
            <person name="Shapiro H."/>
            <person name="Aerts A."/>
            <person name="Otillar R.P."/>
            <person name="Terry A.Y."/>
            <person name="Boore J.L."/>
            <person name="Grigoriev I.V."/>
            <person name="Lindberg D.R."/>
            <person name="Seaver E.C."/>
            <person name="Weisblat D.A."/>
            <person name="Putnam N.H."/>
            <person name="Rokhsar D.S."/>
        </authorList>
    </citation>
    <scope>NUCLEOTIDE SEQUENCE</scope>
    <source>
        <strain evidence="2 4">I ESC-2004</strain>
    </source>
</reference>
<reference evidence="3" key="3">
    <citation type="submission" date="2015-06" db="UniProtKB">
        <authorList>
            <consortium name="EnsemblMetazoa"/>
        </authorList>
    </citation>
    <scope>IDENTIFICATION</scope>
</reference>
<proteinExistence type="predicted"/>
<accession>R7TYC2</accession>
<feature type="compositionally biased region" description="Polar residues" evidence="1">
    <location>
        <begin position="41"/>
        <end position="56"/>
    </location>
</feature>
<evidence type="ECO:0000313" key="3">
    <source>
        <dbReference type="EnsemblMetazoa" id="CapteP203059"/>
    </source>
</evidence>
<evidence type="ECO:0000313" key="4">
    <source>
        <dbReference type="Proteomes" id="UP000014760"/>
    </source>
</evidence>
<dbReference type="EMBL" id="KB308827">
    <property type="protein sequence ID" value="ELT96421.1"/>
    <property type="molecule type" value="Genomic_DNA"/>
</dbReference>
<organism evidence="2">
    <name type="scientific">Capitella teleta</name>
    <name type="common">Polychaete worm</name>
    <dbReference type="NCBI Taxonomy" id="283909"/>
    <lineage>
        <taxon>Eukaryota</taxon>
        <taxon>Metazoa</taxon>
        <taxon>Spiralia</taxon>
        <taxon>Lophotrochozoa</taxon>
        <taxon>Annelida</taxon>
        <taxon>Polychaeta</taxon>
        <taxon>Sedentaria</taxon>
        <taxon>Scolecida</taxon>
        <taxon>Capitellidae</taxon>
        <taxon>Capitella</taxon>
    </lineage>
</organism>
<evidence type="ECO:0000313" key="2">
    <source>
        <dbReference type="EMBL" id="ELT96421.1"/>
    </source>
</evidence>
<keyword evidence="4" id="KW-1185">Reference proteome</keyword>
<reference evidence="4" key="1">
    <citation type="submission" date="2012-12" db="EMBL/GenBank/DDBJ databases">
        <authorList>
            <person name="Hellsten U."/>
            <person name="Grimwood J."/>
            <person name="Chapman J.A."/>
            <person name="Shapiro H."/>
            <person name="Aerts A."/>
            <person name="Otillar R.P."/>
            <person name="Terry A.Y."/>
            <person name="Boore J.L."/>
            <person name="Simakov O."/>
            <person name="Marletaz F."/>
            <person name="Cho S.-J."/>
            <person name="Edsinger-Gonzales E."/>
            <person name="Havlak P."/>
            <person name="Kuo D.-H."/>
            <person name="Larsson T."/>
            <person name="Lv J."/>
            <person name="Arendt D."/>
            <person name="Savage R."/>
            <person name="Osoegawa K."/>
            <person name="de Jong P."/>
            <person name="Lindberg D.R."/>
            <person name="Seaver E.C."/>
            <person name="Weisblat D.A."/>
            <person name="Putnam N.H."/>
            <person name="Grigoriev I.V."/>
            <person name="Rokhsar D.S."/>
        </authorList>
    </citation>
    <scope>NUCLEOTIDE SEQUENCE</scope>
    <source>
        <strain evidence="4">I ESC-2004</strain>
    </source>
</reference>
<gene>
    <name evidence="2" type="ORF">CAPTEDRAFT_203059</name>
</gene>
<name>R7TYC2_CAPTE</name>
<dbReference type="AlphaFoldDB" id="R7TYC2"/>